<dbReference type="InterPro" id="IPR013830">
    <property type="entry name" value="SGNH_hydro"/>
</dbReference>
<gene>
    <name evidence="2" type="ORF">PbJCM13498_02770</name>
</gene>
<keyword evidence="3" id="KW-1185">Reference proteome</keyword>
<name>A0A5M4AUJ4_9BACT</name>
<accession>A0A5M4AUJ4</accession>
<protein>
    <recommendedName>
        <fullName evidence="1">SGNH hydrolase-type esterase domain-containing protein</fullName>
    </recommendedName>
</protein>
<evidence type="ECO:0000313" key="3">
    <source>
        <dbReference type="Proteomes" id="UP000391834"/>
    </source>
</evidence>
<dbReference type="PANTHER" id="PTHR14209">
    <property type="entry name" value="ISOAMYL ACETATE-HYDROLYZING ESTERASE 1"/>
    <property type="match status" value="1"/>
</dbReference>
<evidence type="ECO:0000313" key="2">
    <source>
        <dbReference type="EMBL" id="GET31414.1"/>
    </source>
</evidence>
<comment type="caution">
    <text evidence="2">The sequence shown here is derived from an EMBL/GenBank/DDBJ whole genome shotgun (WGS) entry which is preliminary data.</text>
</comment>
<dbReference type="GO" id="GO:0016788">
    <property type="term" value="F:hydrolase activity, acting on ester bonds"/>
    <property type="evidence" value="ECO:0007669"/>
    <property type="project" value="UniProtKB-ARBA"/>
</dbReference>
<dbReference type="SUPFAM" id="SSF52266">
    <property type="entry name" value="SGNH hydrolase"/>
    <property type="match status" value="1"/>
</dbReference>
<dbReference type="Proteomes" id="UP000391834">
    <property type="component" value="Unassembled WGS sequence"/>
</dbReference>
<evidence type="ECO:0000259" key="1">
    <source>
        <dbReference type="Pfam" id="PF13472"/>
    </source>
</evidence>
<dbReference type="Pfam" id="PF13472">
    <property type="entry name" value="Lipase_GDSL_2"/>
    <property type="match status" value="1"/>
</dbReference>
<feature type="domain" description="SGNH hydrolase-type esterase" evidence="1">
    <location>
        <begin position="37"/>
        <end position="216"/>
    </location>
</feature>
<dbReference type="RefSeq" id="WP_025865002.1">
    <property type="nucleotide sequence ID" value="NZ_BLAX01000001.1"/>
</dbReference>
<reference evidence="2 3" key="1">
    <citation type="submission" date="2019-10" db="EMBL/GenBank/DDBJ databases">
        <title>Prolixibacter strains distinguished by the presence of nitrate reductase genes were adept at nitrate-dependent anaerobic corrosion of metallic iron and carbon steel.</title>
        <authorList>
            <person name="Iino T."/>
            <person name="Shono N."/>
            <person name="Ito K."/>
            <person name="Nakamura R."/>
            <person name="Sueoka K."/>
            <person name="Harayama S."/>
            <person name="Ohkuma M."/>
        </authorList>
    </citation>
    <scope>NUCLEOTIDE SEQUENCE [LARGE SCALE GENOMIC DNA]</scope>
    <source>
        <strain evidence="2 3">JCM 13498</strain>
    </source>
</reference>
<organism evidence="2 3">
    <name type="scientific">Prolixibacter bellariivorans</name>
    <dbReference type="NCBI Taxonomy" id="314319"/>
    <lineage>
        <taxon>Bacteria</taxon>
        <taxon>Pseudomonadati</taxon>
        <taxon>Bacteroidota</taxon>
        <taxon>Bacteroidia</taxon>
        <taxon>Marinilabiliales</taxon>
        <taxon>Prolixibacteraceae</taxon>
        <taxon>Prolixibacter</taxon>
    </lineage>
</organism>
<dbReference type="OrthoDB" id="9795222at2"/>
<dbReference type="EMBL" id="BLAX01000001">
    <property type="protein sequence ID" value="GET31414.1"/>
    <property type="molecule type" value="Genomic_DNA"/>
</dbReference>
<dbReference type="PANTHER" id="PTHR14209:SF19">
    <property type="entry name" value="ISOAMYL ACETATE-HYDROLYZING ESTERASE 1 HOMOLOG"/>
    <property type="match status" value="1"/>
</dbReference>
<dbReference type="InterPro" id="IPR045136">
    <property type="entry name" value="Iah1-like"/>
</dbReference>
<dbReference type="AlphaFoldDB" id="A0A5M4AUJ4"/>
<proteinExistence type="predicted"/>
<sequence length="240" mass="27212">MKVKKTNPVFRIVILMVVMMLPASLFAQKPGWLTIGDSNGHGPDAWPAQLQRLLPSVEIVNHSIPGNTIGFDNLGQKRLNTLRNIHQYLQETEETLNGKAPQHILVWLGTNDAKKVFAQRQDEVKTNMESLIDSIRTYYLTRNQKAHITLISPPPMSPDSCILEKYHGGDKRLADIVKTYAGIAKEKQCHFINIYQPFHPVFQAMNKDGVHLIPEGEYIVARYILLHMDIPESMKPGHSK</sequence>
<dbReference type="Gene3D" id="3.40.50.1110">
    <property type="entry name" value="SGNH hydrolase"/>
    <property type="match status" value="1"/>
</dbReference>
<dbReference type="InterPro" id="IPR036514">
    <property type="entry name" value="SGNH_hydro_sf"/>
</dbReference>